<keyword evidence="1" id="KW-0677">Repeat</keyword>
<gene>
    <name evidence="5" type="ORF">DNG_02300</name>
</gene>
<dbReference type="SUPFAM" id="SSF52540">
    <property type="entry name" value="P-loop containing nucleoside triphosphate hydrolases"/>
    <property type="match status" value="1"/>
</dbReference>
<evidence type="ECO:0000256" key="2">
    <source>
        <dbReference type="SAM" id="MobiDB-lite"/>
    </source>
</evidence>
<keyword evidence="6" id="KW-1185">Reference proteome</keyword>
<dbReference type="EMBL" id="ONZQ02000002">
    <property type="protein sequence ID" value="SPN99263.1"/>
    <property type="molecule type" value="Genomic_DNA"/>
</dbReference>
<evidence type="ECO:0008006" key="7">
    <source>
        <dbReference type="Google" id="ProtNLM"/>
    </source>
</evidence>
<evidence type="ECO:0000256" key="1">
    <source>
        <dbReference type="ARBA" id="ARBA00022737"/>
    </source>
</evidence>
<proteinExistence type="predicted"/>
<feature type="compositionally biased region" description="Basic and acidic residues" evidence="2">
    <location>
        <begin position="114"/>
        <end position="137"/>
    </location>
</feature>
<protein>
    <recommendedName>
        <fullName evidence="7">NACHT domain-containing protein</fullName>
    </recommendedName>
</protein>
<comment type="caution">
    <text evidence="5">The sequence shown here is derived from an EMBL/GenBank/DDBJ whole genome shotgun (WGS) entry which is preliminary data.</text>
</comment>
<dbReference type="Proteomes" id="UP001187682">
    <property type="component" value="Unassembled WGS sequence"/>
</dbReference>
<organism evidence="5 6">
    <name type="scientific">Cephalotrichum gorgonifer</name>
    <dbReference type="NCBI Taxonomy" id="2041049"/>
    <lineage>
        <taxon>Eukaryota</taxon>
        <taxon>Fungi</taxon>
        <taxon>Dikarya</taxon>
        <taxon>Ascomycota</taxon>
        <taxon>Pezizomycotina</taxon>
        <taxon>Sordariomycetes</taxon>
        <taxon>Hypocreomycetidae</taxon>
        <taxon>Microascales</taxon>
        <taxon>Microascaceae</taxon>
        <taxon>Cephalotrichum</taxon>
    </lineage>
</organism>
<reference evidence="5" key="1">
    <citation type="submission" date="2018-03" db="EMBL/GenBank/DDBJ databases">
        <authorList>
            <person name="Guldener U."/>
        </authorList>
    </citation>
    <scope>NUCLEOTIDE SEQUENCE</scope>
</reference>
<feature type="region of interest" description="Disordered" evidence="2">
    <location>
        <begin position="114"/>
        <end position="163"/>
    </location>
</feature>
<dbReference type="InterPro" id="IPR056693">
    <property type="entry name" value="DUF7791"/>
</dbReference>
<dbReference type="Gene3D" id="3.40.50.300">
    <property type="entry name" value="P-loop containing nucleotide triphosphate hydrolases"/>
    <property type="match status" value="1"/>
</dbReference>
<evidence type="ECO:0000313" key="6">
    <source>
        <dbReference type="Proteomes" id="UP001187682"/>
    </source>
</evidence>
<evidence type="ECO:0000259" key="4">
    <source>
        <dbReference type="Pfam" id="PF25053"/>
    </source>
</evidence>
<dbReference type="InterPro" id="IPR036291">
    <property type="entry name" value="NAD(P)-bd_dom_sf"/>
</dbReference>
<accession>A0AAE8MSS5</accession>
<dbReference type="PANTHER" id="PTHR10039">
    <property type="entry name" value="AMELOGENIN"/>
    <property type="match status" value="1"/>
</dbReference>
<name>A0AAE8MSS5_9PEZI</name>
<dbReference type="InterPro" id="IPR056884">
    <property type="entry name" value="NPHP3-like_N"/>
</dbReference>
<feature type="domain" description="Nephrocystin 3-like N-terminal" evidence="3">
    <location>
        <begin position="369"/>
        <end position="461"/>
    </location>
</feature>
<evidence type="ECO:0000259" key="3">
    <source>
        <dbReference type="Pfam" id="PF24883"/>
    </source>
</evidence>
<sequence>MEPLAALSVATSIAQFVDFGSKLLSKYRKLYRSSNGVLSEAVDVEVITTDLMTLVQGLKRKLPESRPLTQAALANGDQYEDDEALDRLCIRCVEIGNELLKRLESIVAVKDKPQEGKRYDGQEGKDTGKQHENKEATAKLPEPTFSRRAGQPRKTQPIDYSSKEVEGPKSRIFKRWDAFRKAFRSVWDEKEIEALSATLHEFRAEIEFRILMSFRGALNGLASQQLHASHQLRRSTRLILDQFLNDRDQLAHQLRDQAEKLLEIQEGQARRETMYTQRIEDYFMGKLGPVGSLQPPRGPKVFDSCEVDGYTGDPRVEEEIRLLMVESGILESLSFVTLTDRRESLEVPYHQTFEWIYGEQGCPRVGQFSNFGDWLRQGSGIFWINGKVGSGKSTLMRYIYDNDKTRRGLEQWAGSMPSETYAFFFWNTGDDDQKSQRGLLRSLLFEILQGHRDLLSEVMPDAWDAWNFRASGVVSRRIPMNPCFLSQEVYPWTMIRLKRALRVLLDILQQRVKICLLIDGLDEYDGDYLEVVDLVQEYARSPNIKLCLSSRPLLVFEQAFGQSPHLRLQDLTHGDISHYVQSRLHSHKYMVQISRQHPAAVTGLIDEIVSKARGVFLWVKLVVKSLLHGLCDYNRISDLKKRVDYLPGDLEALYSHILENMDPFYHEQASQIFQIVRAAQGISPGHLTLLNLSWADDEDETLAEADQIRPLTNHEISTRCRMMDARLKSVCAGLLESNDIRFSDITPDSKVVFLHRTVSDWLAKRELWGELVSRTSGTGFSPNLCRATALKFAKTYPVVLLARNPDNYTSIIKEIQESGGKALGITADATDPASLSSALETVKKELPGATAAAAIYNVNGGFARKPFLDVSVEELDASLSAAPRGLFVFAQKVLPSLLESVDKSTYPPTLLLTGATASVKGSSNFGTFAAGKFALRALGQSLAREFGPRGVHVAHIIVDGVIDIPRTREWVVNGGVEGGKLEPEAIGESYWNLHTQHRSAFTQEIDLRPFVEKF</sequence>
<dbReference type="AlphaFoldDB" id="A0AAE8MSS5"/>
<dbReference type="InterPro" id="IPR027417">
    <property type="entry name" value="P-loop_NTPase"/>
</dbReference>
<dbReference type="Gene3D" id="3.40.50.720">
    <property type="entry name" value="NAD(P)-binding Rossmann-like Domain"/>
    <property type="match status" value="1"/>
</dbReference>
<dbReference type="Pfam" id="PF25053">
    <property type="entry name" value="DUF7791"/>
    <property type="match status" value="1"/>
</dbReference>
<feature type="domain" description="DUF7791" evidence="4">
    <location>
        <begin position="661"/>
        <end position="788"/>
    </location>
</feature>
<evidence type="ECO:0000313" key="5">
    <source>
        <dbReference type="EMBL" id="SPN99263.1"/>
    </source>
</evidence>
<dbReference type="Pfam" id="PF24883">
    <property type="entry name" value="NPHP3_N"/>
    <property type="match status" value="1"/>
</dbReference>
<dbReference type="SUPFAM" id="SSF51735">
    <property type="entry name" value="NAD(P)-binding Rossmann-fold domains"/>
    <property type="match status" value="1"/>
</dbReference>
<dbReference type="PANTHER" id="PTHR10039:SF5">
    <property type="entry name" value="NACHT DOMAIN-CONTAINING PROTEIN"/>
    <property type="match status" value="1"/>
</dbReference>